<comment type="pathway">
    <text evidence="2 8">One-carbon metabolism; tetrahydrofolate interconversion.</text>
</comment>
<dbReference type="RefSeq" id="WP_018591238.1">
    <property type="nucleotide sequence ID" value="NZ_CP117523.1"/>
</dbReference>
<dbReference type="Proteomes" id="UP001348492">
    <property type="component" value="Chromosome"/>
</dbReference>
<dbReference type="SUPFAM" id="SSF51730">
    <property type="entry name" value="FAD-linked oxidoreductase"/>
    <property type="match status" value="1"/>
</dbReference>
<evidence type="ECO:0000256" key="6">
    <source>
        <dbReference type="ARBA" id="ARBA00023002"/>
    </source>
</evidence>
<keyword evidence="6 8" id="KW-0560">Oxidoreductase</keyword>
<comment type="similarity">
    <text evidence="3 8">Belongs to the methylenetetrahydrofolate reductase family.</text>
</comment>
<dbReference type="PANTHER" id="PTHR45754">
    <property type="entry name" value="METHYLENETETRAHYDROFOLATE REDUCTASE"/>
    <property type="match status" value="1"/>
</dbReference>
<protein>
    <recommendedName>
        <fullName evidence="8">Methylenetetrahydrofolate reductase</fullName>
    </recommendedName>
</protein>
<evidence type="ECO:0000313" key="9">
    <source>
        <dbReference type="EMBL" id="WWD83339.1"/>
    </source>
</evidence>
<dbReference type="InterPro" id="IPR003171">
    <property type="entry name" value="Mehydrof_redctse-like"/>
</dbReference>
<comment type="catalytic activity">
    <reaction evidence="7">
        <text>(6S)-5-methyl-5,6,7,8-tetrahydrofolate + NAD(+) = (6R)-5,10-methylene-5,6,7,8-tetrahydrofolate + NADH + H(+)</text>
        <dbReference type="Rhea" id="RHEA:19821"/>
        <dbReference type="ChEBI" id="CHEBI:15378"/>
        <dbReference type="ChEBI" id="CHEBI:15636"/>
        <dbReference type="ChEBI" id="CHEBI:18608"/>
        <dbReference type="ChEBI" id="CHEBI:57540"/>
        <dbReference type="ChEBI" id="CHEBI:57945"/>
        <dbReference type="EC" id="1.5.1.54"/>
    </reaction>
    <physiologicalReaction direction="right-to-left" evidence="7">
        <dbReference type="Rhea" id="RHEA:19823"/>
    </physiologicalReaction>
</comment>
<evidence type="ECO:0000256" key="5">
    <source>
        <dbReference type="ARBA" id="ARBA00022827"/>
    </source>
</evidence>
<proteinExistence type="inferred from homology"/>
<evidence type="ECO:0000256" key="8">
    <source>
        <dbReference type="RuleBase" id="RU003862"/>
    </source>
</evidence>
<comment type="cofactor">
    <cofactor evidence="1 8">
        <name>FAD</name>
        <dbReference type="ChEBI" id="CHEBI:57692"/>
    </cofactor>
</comment>
<dbReference type="EMBL" id="CP117523">
    <property type="protein sequence ID" value="WWD83339.1"/>
    <property type="molecule type" value="Genomic_DNA"/>
</dbReference>
<keyword evidence="5 8" id="KW-0274">FAD</keyword>
<gene>
    <name evidence="9" type="primary">yitJ_1</name>
    <name evidence="9" type="ORF">TEGL_17480</name>
</gene>
<organism evidence="9 10">
    <name type="scientific">Terrisporobacter glycolicus ATCC 14880 = DSM 1288</name>
    <dbReference type="NCBI Taxonomy" id="1121315"/>
    <lineage>
        <taxon>Bacteria</taxon>
        <taxon>Bacillati</taxon>
        <taxon>Bacillota</taxon>
        <taxon>Clostridia</taxon>
        <taxon>Peptostreptococcales</taxon>
        <taxon>Peptostreptococcaceae</taxon>
        <taxon>Terrisporobacter</taxon>
    </lineage>
</organism>
<evidence type="ECO:0000256" key="4">
    <source>
        <dbReference type="ARBA" id="ARBA00022630"/>
    </source>
</evidence>
<dbReference type="InterPro" id="IPR029041">
    <property type="entry name" value="FAD-linked_oxidoreductase-like"/>
</dbReference>
<evidence type="ECO:0000256" key="3">
    <source>
        <dbReference type="ARBA" id="ARBA00006743"/>
    </source>
</evidence>
<reference evidence="9 10" key="1">
    <citation type="journal article" date="2023" name="PLoS ONE">
        <title>Genome-based metabolic and phylogenomic analysis of three Terrisporobacter species.</title>
        <authorList>
            <person name="Boer T."/>
            <person name="Bengelsdorf F.R."/>
            <person name="Bomeke M."/>
            <person name="Daniel R."/>
            <person name="Poehlein A."/>
        </authorList>
    </citation>
    <scope>NUCLEOTIDE SEQUENCE [LARGE SCALE GENOMIC DNA]</scope>
    <source>
        <strain evidence="9 10">DSM 1288</strain>
    </source>
</reference>
<evidence type="ECO:0000256" key="2">
    <source>
        <dbReference type="ARBA" id="ARBA00004777"/>
    </source>
</evidence>
<dbReference type="PANTHER" id="PTHR45754:SF3">
    <property type="entry name" value="METHYLENETETRAHYDROFOLATE REDUCTASE (NADPH)"/>
    <property type="match status" value="1"/>
</dbReference>
<sequence length="292" mass="32639">MKKSFREKLVNKEFAVTMEIDIPKGLNLQKAYDSIYPLKDYIDAINIPDNPMAKMRISPISLGYLIKNKLDIEPIFHFSCRDRNILAIQSELLGASALGINNILALTGDDPKAGDYPNAKGVFDLDSIELVRTIVNLNSGLDQKGDVIEGSANFLIGGVANPGSDDLEKEVEKLHKKIESGVEFIQTQPIFDINKLEKFINATKNIDIPILYGFMPLKSAKFARYLNNNVSGIDVPNEFINRIEEKGRIASLEIGREILNKLRKITNGVHIFPMGDIDLVRELFEEGAAYNE</sequence>
<evidence type="ECO:0000256" key="7">
    <source>
        <dbReference type="ARBA" id="ARBA00048628"/>
    </source>
</evidence>
<dbReference type="Gene3D" id="3.20.20.220">
    <property type="match status" value="1"/>
</dbReference>
<evidence type="ECO:0000313" key="10">
    <source>
        <dbReference type="Proteomes" id="UP001348492"/>
    </source>
</evidence>
<dbReference type="Pfam" id="PF02219">
    <property type="entry name" value="MTHFR"/>
    <property type="match status" value="1"/>
</dbReference>
<dbReference type="CDD" id="cd00537">
    <property type="entry name" value="MTHFR"/>
    <property type="match status" value="1"/>
</dbReference>
<accession>A0ABZ2ETV6</accession>
<name>A0ABZ2ETV6_9FIRM</name>
<keyword evidence="4 8" id="KW-0285">Flavoprotein</keyword>
<keyword evidence="10" id="KW-1185">Reference proteome</keyword>
<evidence type="ECO:0000256" key="1">
    <source>
        <dbReference type="ARBA" id="ARBA00001974"/>
    </source>
</evidence>